<dbReference type="VEuPathDB" id="HostDB:ENSMMUG00000008209"/>
<evidence type="ECO:0000256" key="4">
    <source>
        <dbReference type="ARBA" id="ARBA00022989"/>
    </source>
</evidence>
<feature type="transmembrane region" description="Helical" evidence="8">
    <location>
        <begin position="140"/>
        <end position="162"/>
    </location>
</feature>
<accession>A0A5F8AI74</accession>
<dbReference type="Ensembl" id="ENSMMUT00000107138.1">
    <property type="protein sequence ID" value="ENSMMUP00000077097.1"/>
    <property type="gene ID" value="ENSMMUG00000008209.4"/>
</dbReference>
<dbReference type="GO" id="GO:0016020">
    <property type="term" value="C:membrane"/>
    <property type="evidence" value="ECO:0007669"/>
    <property type="project" value="UniProtKB-SubCell"/>
</dbReference>
<dbReference type="PANTHER" id="PTHR19282">
    <property type="entry name" value="TETRASPANIN"/>
    <property type="match status" value="1"/>
</dbReference>
<evidence type="ECO:0000313" key="9">
    <source>
        <dbReference type="Ensembl" id="ENSMMUP00000077097.1"/>
    </source>
</evidence>
<evidence type="ECO:0000313" key="11">
    <source>
        <dbReference type="VGNC" id="VGNC:78565"/>
    </source>
</evidence>
<dbReference type="AlphaFoldDB" id="A0A5F8AI74"/>
<sequence>MAVLAETLSLERQRSRWIPGSLIRNWIIASLYMERAPGAREAQSQSAAGSAGDINNMKIVQCFRPFSVVDAQRSVSQITGVILLAVGIWGKVSLENYFSLLNEKATNVPFVLIGTGTVIILLGTFGCFATCRASAWMLKLYAMFLTLIFLVELVAAIVGFVFRHEIKNSFKNNYEKALKQYNSTGDYRSHAVDKIQSTLHCCGVTDYTDWTNTNYYSEKGFPKSCCKREDCTPQRDADKVNNEGCFIKVMTIIESEMGVVAGISFGVACFQLIGIFLAYCLSRAITNNQYEIV</sequence>
<dbReference type="CDD" id="cd03161">
    <property type="entry name" value="TM4SF2_6_like_LEL"/>
    <property type="match status" value="1"/>
</dbReference>
<dbReference type="PANTHER" id="PTHR19282:SF169">
    <property type="entry name" value="TETRASPANIN-6"/>
    <property type="match status" value="1"/>
</dbReference>
<keyword evidence="4 8" id="KW-1133">Transmembrane helix</keyword>
<keyword evidence="5 8" id="KW-0472">Membrane</keyword>
<dbReference type="PRINTS" id="PR00259">
    <property type="entry name" value="TMFOUR"/>
</dbReference>
<dbReference type="Pfam" id="PF00335">
    <property type="entry name" value="Tetraspanin"/>
    <property type="match status" value="1"/>
</dbReference>
<evidence type="ECO:0000256" key="5">
    <source>
        <dbReference type="ARBA" id="ARBA00023136"/>
    </source>
</evidence>
<evidence type="ECO:0000256" key="2">
    <source>
        <dbReference type="ARBA" id="ARBA00006840"/>
    </source>
</evidence>
<organism evidence="9 10">
    <name type="scientific">Macaca mulatta</name>
    <name type="common">Rhesus macaque</name>
    <dbReference type="NCBI Taxonomy" id="9544"/>
    <lineage>
        <taxon>Eukaryota</taxon>
        <taxon>Metazoa</taxon>
        <taxon>Chordata</taxon>
        <taxon>Craniata</taxon>
        <taxon>Vertebrata</taxon>
        <taxon>Euteleostomi</taxon>
        <taxon>Mammalia</taxon>
        <taxon>Eutheria</taxon>
        <taxon>Euarchontoglires</taxon>
        <taxon>Primates</taxon>
        <taxon>Haplorrhini</taxon>
        <taxon>Catarrhini</taxon>
        <taxon>Cercopithecidae</taxon>
        <taxon>Cercopithecinae</taxon>
        <taxon>Macaca</taxon>
    </lineage>
</organism>
<dbReference type="Proteomes" id="UP000006718">
    <property type="component" value="Chromosome X"/>
</dbReference>
<comment type="subcellular location">
    <subcellularLocation>
        <location evidence="1">Membrane</location>
        <topology evidence="1">Multi-pass membrane protein</topology>
    </subcellularLocation>
</comment>
<evidence type="ECO:0000256" key="1">
    <source>
        <dbReference type="ARBA" id="ARBA00004141"/>
    </source>
</evidence>
<protein>
    <recommendedName>
        <fullName evidence="7">Tetraspanin-6</fullName>
    </recommendedName>
</protein>
<reference evidence="9" key="2">
    <citation type="submission" date="2019-01" db="EMBL/GenBank/DDBJ databases">
        <authorList>
            <person name="Graves T."/>
            <person name="Eichler E.E."/>
            <person name="Wilson R.K."/>
        </authorList>
    </citation>
    <scope>NUCLEOTIDE SEQUENCE [LARGE SCALE GENOMIC DNA]</scope>
    <source>
        <strain evidence="9">17573</strain>
    </source>
</reference>
<feature type="transmembrane region" description="Helical" evidence="8">
    <location>
        <begin position="259"/>
        <end position="281"/>
    </location>
</feature>
<keyword evidence="6" id="KW-0325">Glycoprotein</keyword>
<dbReference type="InterPro" id="IPR018503">
    <property type="entry name" value="Tetraspanin_CS"/>
</dbReference>
<evidence type="ECO:0000256" key="7">
    <source>
        <dbReference type="ARBA" id="ARBA00072055"/>
    </source>
</evidence>
<feature type="transmembrane region" description="Helical" evidence="8">
    <location>
        <begin position="110"/>
        <end position="128"/>
    </location>
</feature>
<name>A0A5F8AI74_MACMU</name>
<dbReference type="Gene3D" id="1.10.1450.10">
    <property type="entry name" value="Tetraspanin"/>
    <property type="match status" value="1"/>
</dbReference>
<dbReference type="PROSITE" id="PS00421">
    <property type="entry name" value="TM4_1"/>
    <property type="match status" value="1"/>
</dbReference>
<reference evidence="9" key="3">
    <citation type="submission" date="2025-08" db="UniProtKB">
        <authorList>
            <consortium name="Ensembl"/>
        </authorList>
    </citation>
    <scope>IDENTIFICATION</scope>
    <source>
        <strain evidence="9">17573</strain>
    </source>
</reference>
<keyword evidence="10" id="KW-1185">Reference proteome</keyword>
<evidence type="ECO:0000256" key="6">
    <source>
        <dbReference type="ARBA" id="ARBA00023180"/>
    </source>
</evidence>
<dbReference type="FunFam" id="1.10.1450.10:FF:000013">
    <property type="entry name" value="Tetraspanin"/>
    <property type="match status" value="1"/>
</dbReference>
<dbReference type="ExpressionAtlas" id="A0A5F8AI74">
    <property type="expression patterns" value="baseline"/>
</dbReference>
<dbReference type="Bgee" id="ENSMMUG00000008209">
    <property type="expression patterns" value="Expressed in spermatid and 22 other cell types or tissues"/>
</dbReference>
<dbReference type="InterPro" id="IPR048232">
    <property type="entry name" value="TSN6/7_LEL"/>
</dbReference>
<reference evidence="10" key="1">
    <citation type="journal article" date="2007" name="Science">
        <title>Evolutionary and biomedical insights from the rhesus macaque genome.</title>
        <authorList>
            <person name="Gibbs R.A."/>
            <person name="Rogers J."/>
            <person name="Katze M.G."/>
            <person name="Bumgarner R."/>
            <person name="Weinstock G.M."/>
            <person name="Mardis E.R."/>
            <person name="Remington K.A."/>
            <person name="Strausberg R.L."/>
            <person name="Venter J.C."/>
            <person name="Wilson R.K."/>
            <person name="Batzer M.A."/>
            <person name="Bustamante C.D."/>
            <person name="Eichler E.E."/>
            <person name="Hahn M.W."/>
            <person name="Hardison R.C."/>
            <person name="Makova K.D."/>
            <person name="Miller W."/>
            <person name="Milosavljevic A."/>
            <person name="Palermo R.E."/>
            <person name="Siepel A."/>
            <person name="Sikela J.M."/>
            <person name="Attaway T."/>
            <person name="Bell S."/>
            <person name="Bernard K.E."/>
            <person name="Buhay C.J."/>
            <person name="Chandrabose M.N."/>
            <person name="Dao M."/>
            <person name="Davis C."/>
            <person name="Delehaunty K.D."/>
            <person name="Ding Y."/>
            <person name="Dinh H.H."/>
            <person name="Dugan-Rocha S."/>
            <person name="Fulton L.A."/>
            <person name="Gabisi R.A."/>
            <person name="Garner T.T."/>
            <person name="Godfrey J."/>
            <person name="Hawes A.C."/>
            <person name="Hernandez J."/>
            <person name="Hines S."/>
            <person name="Holder M."/>
            <person name="Hume J."/>
            <person name="Jhangiani S.N."/>
            <person name="Joshi V."/>
            <person name="Khan Z.M."/>
            <person name="Kirkness E.F."/>
            <person name="Cree A."/>
            <person name="Fowler R.G."/>
            <person name="Lee S."/>
            <person name="Lewis L.R."/>
            <person name="Li Z."/>
            <person name="Liu Y.-S."/>
            <person name="Moore S.M."/>
            <person name="Muzny D."/>
            <person name="Nazareth L.V."/>
            <person name="Ngo D.N."/>
            <person name="Okwuonu G.O."/>
            <person name="Pai G."/>
            <person name="Parker D."/>
            <person name="Paul H.A."/>
            <person name="Pfannkoch C."/>
            <person name="Pohl C.S."/>
            <person name="Rogers Y.-H.C."/>
            <person name="Ruiz S.J."/>
            <person name="Sabo A."/>
            <person name="Santibanez J."/>
            <person name="Schneider B.W."/>
            <person name="Smith S.M."/>
            <person name="Sodergren E."/>
            <person name="Svatek A.F."/>
            <person name="Utterback T.R."/>
            <person name="Vattathil S."/>
            <person name="Warren W."/>
            <person name="White C.S."/>
            <person name="Chinwalla A.T."/>
            <person name="Feng Y."/>
            <person name="Halpern A.L."/>
            <person name="Hillier L.W."/>
            <person name="Huang X."/>
            <person name="Minx P."/>
            <person name="Nelson J.O."/>
            <person name="Pepin K.H."/>
            <person name="Qin X."/>
            <person name="Sutton G.G."/>
            <person name="Venter E."/>
            <person name="Walenz B.P."/>
            <person name="Wallis J.W."/>
            <person name="Worley K.C."/>
            <person name="Yang S.-P."/>
            <person name="Jones S.M."/>
            <person name="Marra M.A."/>
            <person name="Rocchi M."/>
            <person name="Schein J.E."/>
            <person name="Baertsch R."/>
            <person name="Clarke L."/>
            <person name="Csuros M."/>
            <person name="Glasscock J."/>
            <person name="Harris R.A."/>
            <person name="Havlak P."/>
            <person name="Jackson A.R."/>
            <person name="Jiang H."/>
            <person name="Liu Y."/>
            <person name="Messina D.N."/>
            <person name="Shen Y."/>
            <person name="Song H.X.-Z."/>
            <person name="Wylie T."/>
            <person name="Zhang L."/>
            <person name="Birney E."/>
            <person name="Han K."/>
            <person name="Konkel M.K."/>
            <person name="Lee J."/>
            <person name="Smit A.F.A."/>
            <person name="Ullmer B."/>
            <person name="Wang H."/>
            <person name="Xing J."/>
            <person name="Burhans R."/>
            <person name="Cheng Z."/>
            <person name="Karro J.E."/>
            <person name="Ma J."/>
            <person name="Raney B."/>
            <person name="She X."/>
            <person name="Cox M.J."/>
            <person name="Demuth J.P."/>
            <person name="Dumas L.J."/>
            <person name="Han S.-G."/>
            <person name="Hopkins J."/>
            <person name="Karimpour-Fard A."/>
            <person name="Kim Y.H."/>
            <person name="Pollack J.R."/>
            <person name="Vinar T."/>
            <person name="Addo-Quaye C."/>
            <person name="Degenhardt J."/>
            <person name="Denby A."/>
            <person name="Hubisz M.J."/>
            <person name="Indap A."/>
            <person name="Kosiol C."/>
            <person name="Lahn B.T."/>
            <person name="Lawson H.A."/>
            <person name="Marklein A."/>
            <person name="Nielsen R."/>
            <person name="Vallender E.J."/>
            <person name="Clark A.G."/>
            <person name="Ferguson B."/>
            <person name="Hernandez R.D."/>
            <person name="Hirani K."/>
            <person name="Kehrer-Sawatzki H."/>
            <person name="Kolb J."/>
            <person name="Patil S."/>
            <person name="Pu L.-L."/>
            <person name="Ren Y."/>
            <person name="Smith D.G."/>
            <person name="Wheeler D.A."/>
            <person name="Schenck I."/>
            <person name="Ball E.V."/>
            <person name="Chen R."/>
            <person name="Cooper D.N."/>
            <person name="Giardine B."/>
            <person name="Hsu F."/>
            <person name="Kent W.J."/>
            <person name="Lesk A."/>
            <person name="Nelson D.L."/>
            <person name="O'brien W.E."/>
            <person name="Pruefer K."/>
            <person name="Stenson P.D."/>
            <person name="Wallace J.C."/>
            <person name="Ke H."/>
            <person name="Liu X.-M."/>
            <person name="Wang P."/>
            <person name="Xiang A.P."/>
            <person name="Yang F."/>
            <person name="Barber G.P."/>
            <person name="Haussler D."/>
            <person name="Karolchik D."/>
            <person name="Kern A.D."/>
            <person name="Kuhn R.M."/>
            <person name="Smith K.E."/>
            <person name="Zwieg A.S."/>
        </authorList>
    </citation>
    <scope>NUCLEOTIDE SEQUENCE [LARGE SCALE GENOMIC DNA]</scope>
    <source>
        <strain evidence="10">17573</strain>
    </source>
</reference>
<proteinExistence type="inferred from homology"/>
<dbReference type="GeneTree" id="ENSGT00940000159060"/>
<keyword evidence="3 8" id="KW-0812">Transmembrane</keyword>
<evidence type="ECO:0000256" key="3">
    <source>
        <dbReference type="ARBA" id="ARBA00022692"/>
    </source>
</evidence>
<evidence type="ECO:0000256" key="8">
    <source>
        <dbReference type="SAM" id="Phobius"/>
    </source>
</evidence>
<dbReference type="InterPro" id="IPR018499">
    <property type="entry name" value="Tetraspanin/Peripherin"/>
</dbReference>
<comment type="similarity">
    <text evidence="2">Belongs to the tetraspanin (TM4SF) family.</text>
</comment>
<gene>
    <name evidence="9 11" type="primary">TSPAN6</name>
</gene>
<evidence type="ECO:0000313" key="10">
    <source>
        <dbReference type="Proteomes" id="UP000006718"/>
    </source>
</evidence>
<reference evidence="9" key="4">
    <citation type="submission" date="2025-09" db="UniProtKB">
        <authorList>
            <consortium name="Ensembl"/>
        </authorList>
    </citation>
    <scope>IDENTIFICATION</scope>
    <source>
        <strain evidence="9">17573</strain>
    </source>
</reference>
<feature type="transmembrane region" description="Helical" evidence="8">
    <location>
        <begin position="74"/>
        <end position="90"/>
    </location>
</feature>
<dbReference type="SMR" id="A0A5F8AI74"/>
<dbReference type="SUPFAM" id="SSF48652">
    <property type="entry name" value="Tetraspanin"/>
    <property type="match status" value="1"/>
</dbReference>
<dbReference type="VGNC" id="VGNC:78565">
    <property type="gene designation" value="TSPAN6"/>
</dbReference>
<dbReference type="InterPro" id="IPR008952">
    <property type="entry name" value="Tetraspanin_EC2_sf"/>
</dbReference>